<evidence type="ECO:0000256" key="8">
    <source>
        <dbReference type="PROSITE-ProRule" id="PRU00169"/>
    </source>
</evidence>
<evidence type="ECO:0000256" key="6">
    <source>
        <dbReference type="ARBA" id="ARBA00023125"/>
    </source>
</evidence>
<gene>
    <name evidence="12" type="ORF">GGR38_000759</name>
</gene>
<evidence type="ECO:0000256" key="1">
    <source>
        <dbReference type="ARBA" id="ARBA00004496"/>
    </source>
</evidence>
<feature type="modified residue" description="4-aspartylphosphate" evidence="8">
    <location>
        <position position="53"/>
    </location>
</feature>
<dbReference type="AlphaFoldDB" id="A0A7W6G6C5"/>
<comment type="caution">
    <text evidence="12">The sequence shown here is derived from an EMBL/GenBank/DDBJ whole genome shotgun (WGS) entry which is preliminary data.</text>
</comment>
<evidence type="ECO:0000313" key="13">
    <source>
        <dbReference type="Proteomes" id="UP000548867"/>
    </source>
</evidence>
<comment type="subcellular location">
    <subcellularLocation>
        <location evidence="1">Cytoplasm</location>
    </subcellularLocation>
</comment>
<dbReference type="PANTHER" id="PTHR48111">
    <property type="entry name" value="REGULATOR OF RPOS"/>
    <property type="match status" value="1"/>
</dbReference>
<keyword evidence="7" id="KW-0804">Transcription</keyword>
<dbReference type="GO" id="GO:0000156">
    <property type="term" value="F:phosphorelay response regulator activity"/>
    <property type="evidence" value="ECO:0007669"/>
    <property type="project" value="TreeGrafter"/>
</dbReference>
<dbReference type="CDD" id="cd00383">
    <property type="entry name" value="trans_reg_C"/>
    <property type="match status" value="1"/>
</dbReference>
<feature type="DNA-binding region" description="OmpR/PhoB-type" evidence="9">
    <location>
        <begin position="128"/>
        <end position="227"/>
    </location>
</feature>
<evidence type="ECO:0000256" key="5">
    <source>
        <dbReference type="ARBA" id="ARBA00023015"/>
    </source>
</evidence>
<dbReference type="SUPFAM" id="SSF46894">
    <property type="entry name" value="C-terminal effector domain of the bipartite response regulators"/>
    <property type="match status" value="1"/>
</dbReference>
<proteinExistence type="predicted"/>
<dbReference type="InterPro" id="IPR011006">
    <property type="entry name" value="CheY-like_superfamily"/>
</dbReference>
<dbReference type="InterPro" id="IPR016032">
    <property type="entry name" value="Sig_transdc_resp-reg_C-effctor"/>
</dbReference>
<name>A0A7W6G6C5_9SPHN</name>
<feature type="domain" description="OmpR/PhoB-type" evidence="11">
    <location>
        <begin position="128"/>
        <end position="227"/>
    </location>
</feature>
<dbReference type="InterPro" id="IPR001789">
    <property type="entry name" value="Sig_transdc_resp-reg_receiver"/>
</dbReference>
<keyword evidence="2" id="KW-0963">Cytoplasm</keyword>
<dbReference type="EMBL" id="JACIDX010000002">
    <property type="protein sequence ID" value="MBB3953832.1"/>
    <property type="molecule type" value="Genomic_DNA"/>
</dbReference>
<dbReference type="FunFam" id="3.40.50.2300:FF:000001">
    <property type="entry name" value="DNA-binding response regulator PhoB"/>
    <property type="match status" value="1"/>
</dbReference>
<evidence type="ECO:0000313" key="12">
    <source>
        <dbReference type="EMBL" id="MBB3953832.1"/>
    </source>
</evidence>
<evidence type="ECO:0000256" key="7">
    <source>
        <dbReference type="ARBA" id="ARBA00023163"/>
    </source>
</evidence>
<dbReference type="Proteomes" id="UP000548867">
    <property type="component" value="Unassembled WGS sequence"/>
</dbReference>
<evidence type="ECO:0000256" key="2">
    <source>
        <dbReference type="ARBA" id="ARBA00022490"/>
    </source>
</evidence>
<dbReference type="Pfam" id="PF00486">
    <property type="entry name" value="Trans_reg_C"/>
    <property type="match status" value="1"/>
</dbReference>
<evidence type="ECO:0000259" key="11">
    <source>
        <dbReference type="PROSITE" id="PS51755"/>
    </source>
</evidence>
<dbReference type="Gene3D" id="6.10.250.690">
    <property type="match status" value="1"/>
</dbReference>
<dbReference type="RefSeq" id="WP_183622791.1">
    <property type="nucleotide sequence ID" value="NZ_JACIDX010000002.1"/>
</dbReference>
<accession>A0A7W6G6C5</accession>
<evidence type="ECO:0000256" key="9">
    <source>
        <dbReference type="PROSITE-ProRule" id="PRU01091"/>
    </source>
</evidence>
<dbReference type="SUPFAM" id="SSF52172">
    <property type="entry name" value="CheY-like"/>
    <property type="match status" value="1"/>
</dbReference>
<keyword evidence="4" id="KW-0902">Two-component regulatory system</keyword>
<evidence type="ECO:0000259" key="10">
    <source>
        <dbReference type="PROSITE" id="PS50110"/>
    </source>
</evidence>
<dbReference type="InterPro" id="IPR039420">
    <property type="entry name" value="WalR-like"/>
</dbReference>
<dbReference type="Gene3D" id="3.40.50.2300">
    <property type="match status" value="1"/>
</dbReference>
<dbReference type="GO" id="GO:0000976">
    <property type="term" value="F:transcription cis-regulatory region binding"/>
    <property type="evidence" value="ECO:0007669"/>
    <property type="project" value="TreeGrafter"/>
</dbReference>
<evidence type="ECO:0000256" key="4">
    <source>
        <dbReference type="ARBA" id="ARBA00023012"/>
    </source>
</evidence>
<evidence type="ECO:0000256" key="3">
    <source>
        <dbReference type="ARBA" id="ARBA00022553"/>
    </source>
</evidence>
<dbReference type="SMART" id="SM00862">
    <property type="entry name" value="Trans_reg_C"/>
    <property type="match status" value="1"/>
</dbReference>
<keyword evidence="3 8" id="KW-0597">Phosphoprotein</keyword>
<dbReference type="Gene3D" id="1.10.10.10">
    <property type="entry name" value="Winged helix-like DNA-binding domain superfamily/Winged helix DNA-binding domain"/>
    <property type="match status" value="1"/>
</dbReference>
<dbReference type="InterPro" id="IPR001867">
    <property type="entry name" value="OmpR/PhoB-type_DNA-bd"/>
</dbReference>
<dbReference type="PROSITE" id="PS51755">
    <property type="entry name" value="OMPR_PHOB"/>
    <property type="match status" value="1"/>
</dbReference>
<protein>
    <submittedName>
        <fullName evidence="12">DNA-binding response OmpR family regulator</fullName>
    </submittedName>
</protein>
<dbReference type="SMART" id="SM00448">
    <property type="entry name" value="REC"/>
    <property type="match status" value="1"/>
</dbReference>
<organism evidence="12 13">
    <name type="scientific">Novosphingobium sediminicola</name>
    <dbReference type="NCBI Taxonomy" id="563162"/>
    <lineage>
        <taxon>Bacteria</taxon>
        <taxon>Pseudomonadati</taxon>
        <taxon>Pseudomonadota</taxon>
        <taxon>Alphaproteobacteria</taxon>
        <taxon>Sphingomonadales</taxon>
        <taxon>Sphingomonadaceae</taxon>
        <taxon>Novosphingobium</taxon>
    </lineage>
</organism>
<dbReference type="PROSITE" id="PS50110">
    <property type="entry name" value="RESPONSE_REGULATORY"/>
    <property type="match status" value="1"/>
</dbReference>
<keyword evidence="13" id="KW-1185">Reference proteome</keyword>
<dbReference type="GO" id="GO:0006355">
    <property type="term" value="P:regulation of DNA-templated transcription"/>
    <property type="evidence" value="ECO:0007669"/>
    <property type="project" value="InterPro"/>
</dbReference>
<keyword evidence="5" id="KW-0805">Transcription regulation</keyword>
<keyword evidence="6 9" id="KW-0238">DNA-binding</keyword>
<sequence>MNCPVLIIDDDAELTDMLGEYLGAEGFVVSAVHDGLEALHVAGQGHYALAVLDIMLPGLGGLEVLRQLRQTSMMPVLMLTARGSDLDRIVGLELGADDYMPKPFNPRELVARMRAILRRFETREPPRPAPAGFAGLEVDATRFVARLAGVPLGLTGTEFRILEMLAGEAQQIHRRDALTQAVLGRRLLNQDRSIDTHISNIRRKLSAAAPGMVDIKAIRGQGYVLVALGGKAAA</sequence>
<dbReference type="InterPro" id="IPR058124">
    <property type="entry name" value="CpxR-like_REC"/>
</dbReference>
<dbReference type="Pfam" id="PF00072">
    <property type="entry name" value="Response_reg"/>
    <property type="match status" value="1"/>
</dbReference>
<dbReference type="GO" id="GO:0032993">
    <property type="term" value="C:protein-DNA complex"/>
    <property type="evidence" value="ECO:0007669"/>
    <property type="project" value="TreeGrafter"/>
</dbReference>
<dbReference type="InterPro" id="IPR036388">
    <property type="entry name" value="WH-like_DNA-bd_sf"/>
</dbReference>
<dbReference type="CDD" id="cd17623">
    <property type="entry name" value="REC_OmpR_CpxR"/>
    <property type="match status" value="1"/>
</dbReference>
<dbReference type="GO" id="GO:0005829">
    <property type="term" value="C:cytosol"/>
    <property type="evidence" value="ECO:0007669"/>
    <property type="project" value="TreeGrafter"/>
</dbReference>
<feature type="domain" description="Response regulatory" evidence="10">
    <location>
        <begin position="4"/>
        <end position="117"/>
    </location>
</feature>
<reference evidence="12 13" key="1">
    <citation type="submission" date="2020-08" db="EMBL/GenBank/DDBJ databases">
        <title>Genomic Encyclopedia of Type Strains, Phase IV (KMG-IV): sequencing the most valuable type-strain genomes for metagenomic binning, comparative biology and taxonomic classification.</title>
        <authorList>
            <person name="Goeker M."/>
        </authorList>
    </citation>
    <scope>NUCLEOTIDE SEQUENCE [LARGE SCALE GENOMIC DNA]</scope>
    <source>
        <strain evidence="12 13">DSM 27057</strain>
    </source>
</reference>
<dbReference type="PANTHER" id="PTHR48111:SF39">
    <property type="entry name" value="TRANSCRIPTIONAL REGULATORY PROTEIN CPXR"/>
    <property type="match status" value="1"/>
</dbReference>